<reference evidence="11" key="2">
    <citation type="submission" date="2020-08" db="EMBL/GenBank/DDBJ databases">
        <authorList>
            <person name="Kikuchi T."/>
        </authorList>
    </citation>
    <scope>NUCLEOTIDE SEQUENCE</scope>
    <source>
        <strain evidence="10">Ka4C1</strain>
    </source>
</reference>
<dbReference type="PANTHER" id="PTHR46011">
    <property type="entry name" value="NUCLEAR HORMONE RECEPTOR FAMILY MEMBER NHR-86-RELATED"/>
    <property type="match status" value="1"/>
</dbReference>
<evidence type="ECO:0000313" key="10">
    <source>
        <dbReference type="EMBL" id="CAD5225950.1"/>
    </source>
</evidence>
<evidence type="ECO:0000256" key="3">
    <source>
        <dbReference type="ARBA" id="ARBA00022833"/>
    </source>
</evidence>
<dbReference type="Proteomes" id="UP000582659">
    <property type="component" value="Unassembled WGS sequence"/>
</dbReference>
<dbReference type="OrthoDB" id="5850165at2759"/>
<keyword evidence="6" id="KW-0804">Transcription</keyword>
<dbReference type="Proteomes" id="UP000095284">
    <property type="component" value="Unplaced"/>
</dbReference>
<keyword evidence="2" id="KW-0863">Zinc-finger</keyword>
<dbReference type="GO" id="GO:0003700">
    <property type="term" value="F:DNA-binding transcription factor activity"/>
    <property type="evidence" value="ECO:0007669"/>
    <property type="project" value="InterPro"/>
</dbReference>
<dbReference type="PROSITE" id="PS51030">
    <property type="entry name" value="NUCLEAR_REC_DBD_2"/>
    <property type="match status" value="1"/>
</dbReference>
<dbReference type="SUPFAM" id="SSF57716">
    <property type="entry name" value="Glucocorticoid receptor-like (DNA-binding domain)"/>
    <property type="match status" value="1"/>
</dbReference>
<dbReference type="EMBL" id="CAJFCV020000004">
    <property type="protein sequence ID" value="CAG9115236.1"/>
    <property type="molecule type" value="Genomic_DNA"/>
</dbReference>
<dbReference type="InterPro" id="IPR013088">
    <property type="entry name" value="Znf_NHR/GATA"/>
</dbReference>
<dbReference type="InterPro" id="IPR001628">
    <property type="entry name" value="Znf_hrmn_rcpt"/>
</dbReference>
<keyword evidence="4" id="KW-0805">Transcription regulation</keyword>
<reference evidence="14" key="1">
    <citation type="submission" date="2016-11" db="UniProtKB">
        <authorList>
            <consortium name="WormBaseParasite"/>
        </authorList>
    </citation>
    <scope>IDENTIFICATION</scope>
</reference>
<evidence type="ECO:0000313" key="13">
    <source>
        <dbReference type="Proteomes" id="UP000659654"/>
    </source>
</evidence>
<evidence type="ECO:0000256" key="6">
    <source>
        <dbReference type="ARBA" id="ARBA00023163"/>
    </source>
</evidence>
<dbReference type="Gene3D" id="3.30.50.10">
    <property type="entry name" value="Erythroid Transcription Factor GATA-1, subunit A"/>
    <property type="match status" value="1"/>
</dbReference>
<gene>
    <name evidence="10" type="ORF">BXYJ_LOCUS8801</name>
</gene>
<dbReference type="GO" id="GO:0005634">
    <property type="term" value="C:nucleus"/>
    <property type="evidence" value="ECO:0007669"/>
    <property type="project" value="TreeGrafter"/>
</dbReference>
<evidence type="ECO:0000313" key="11">
    <source>
        <dbReference type="EMBL" id="CAG9115236.1"/>
    </source>
</evidence>
<organism evidence="12 14">
    <name type="scientific">Bursaphelenchus xylophilus</name>
    <name type="common">Pinewood nematode worm</name>
    <name type="synonym">Aphelenchoides xylophilus</name>
    <dbReference type="NCBI Taxonomy" id="6326"/>
    <lineage>
        <taxon>Eukaryota</taxon>
        <taxon>Metazoa</taxon>
        <taxon>Ecdysozoa</taxon>
        <taxon>Nematoda</taxon>
        <taxon>Chromadorea</taxon>
        <taxon>Rhabditida</taxon>
        <taxon>Tylenchina</taxon>
        <taxon>Tylenchomorpha</taxon>
        <taxon>Aphelenchoidea</taxon>
        <taxon>Aphelenchoididae</taxon>
        <taxon>Bursaphelenchus</taxon>
    </lineage>
</organism>
<accession>A0A1I7RI11</accession>
<evidence type="ECO:0000313" key="14">
    <source>
        <dbReference type="WBParaSite" id="BXY_0034000.1"/>
    </source>
</evidence>
<keyword evidence="5" id="KW-0238">DNA-binding</keyword>
<dbReference type="PANTHER" id="PTHR46011:SF6">
    <property type="entry name" value="HIGH ZINC ACTIVATED NUCLEAR RECEPTOR PROTEIN"/>
    <property type="match status" value="1"/>
</dbReference>
<evidence type="ECO:0000259" key="9">
    <source>
        <dbReference type="PROSITE" id="PS51030"/>
    </source>
</evidence>
<evidence type="ECO:0000256" key="7">
    <source>
        <dbReference type="ARBA" id="ARBA00023170"/>
    </source>
</evidence>
<keyword evidence="3" id="KW-0862">Zinc</keyword>
<protein>
    <submittedName>
        <fullName evidence="10">(pine wood nematode) hypothetical protein</fullName>
    </submittedName>
    <submittedName>
        <fullName evidence="14">Nuclear receptor domain-containing protein</fullName>
    </submittedName>
</protein>
<dbReference type="Pfam" id="PF00105">
    <property type="entry name" value="zf-C4"/>
    <property type="match status" value="1"/>
</dbReference>
<dbReference type="GO" id="GO:0043565">
    <property type="term" value="F:sequence-specific DNA binding"/>
    <property type="evidence" value="ECO:0007669"/>
    <property type="project" value="InterPro"/>
</dbReference>
<dbReference type="Proteomes" id="UP000659654">
    <property type="component" value="Unassembled WGS sequence"/>
</dbReference>
<dbReference type="AlphaFoldDB" id="A0A1I7RI11"/>
<keyword evidence="13" id="KW-1185">Reference proteome</keyword>
<dbReference type="EMBL" id="CAJFDI010000004">
    <property type="protein sequence ID" value="CAD5225950.1"/>
    <property type="molecule type" value="Genomic_DNA"/>
</dbReference>
<name>A0A1I7RI11_BURXY</name>
<evidence type="ECO:0000313" key="12">
    <source>
        <dbReference type="Proteomes" id="UP000095284"/>
    </source>
</evidence>
<dbReference type="WBParaSite" id="BXY_0034000.1">
    <property type="protein sequence ID" value="BXY_0034000.1"/>
    <property type="gene ID" value="BXY_0034000"/>
</dbReference>
<evidence type="ECO:0000256" key="5">
    <source>
        <dbReference type="ARBA" id="ARBA00023125"/>
    </source>
</evidence>
<evidence type="ECO:0000256" key="1">
    <source>
        <dbReference type="ARBA" id="ARBA00022723"/>
    </source>
</evidence>
<evidence type="ECO:0000256" key="4">
    <source>
        <dbReference type="ARBA" id="ARBA00023015"/>
    </source>
</evidence>
<evidence type="ECO:0000256" key="8">
    <source>
        <dbReference type="ARBA" id="ARBA00023242"/>
    </source>
</evidence>
<proteinExistence type="predicted"/>
<keyword evidence="7" id="KW-0675">Receptor</keyword>
<sequence>MLQLTSSTGTNDGHEPCWICGRMTRIFCYKIFVCSACTMFYRRNFRAFPRIRCRFIDERCNLKSGPRRFCMKCRLRACRMAGLRMWGKNLVVQVNGQPEEDTPEERMNNLSGLLFSGSDECNMSEERCREYGNAFDIAYEPSTSSGYESWGEAEVVGERDGDLKFLEESPINLPHLRDITTLFRRFDEQQKFLSSLQQKSELHDFTSSMLIYMDYVQFTELEPKILRCAVQLVTNFLLKLQVKDELILKRVKGLANHISWYHKILQSIRQFPQGIDFVSPYTGYYCNLVDLECHFADIDDDSKLREVVKTVAPFFKQFHSILNEGRELKIHPVEVAFLVGKVILETVGNVNFMVSSYHHHLHNEFSGYNKASGHNLGRLQKILGFGEKLKVKYLF</sequence>
<evidence type="ECO:0000256" key="2">
    <source>
        <dbReference type="ARBA" id="ARBA00022771"/>
    </source>
</evidence>
<dbReference type="GO" id="GO:0008270">
    <property type="term" value="F:zinc ion binding"/>
    <property type="evidence" value="ECO:0007669"/>
    <property type="project" value="UniProtKB-KW"/>
</dbReference>
<keyword evidence="1" id="KW-0479">Metal-binding</keyword>
<keyword evidence="8" id="KW-0539">Nucleus</keyword>
<feature type="domain" description="Nuclear receptor" evidence="9">
    <location>
        <begin position="14"/>
        <end position="90"/>
    </location>
</feature>